<feature type="domain" description="HTH gntR-type" evidence="6">
    <location>
        <begin position="10"/>
        <end position="78"/>
    </location>
</feature>
<dbReference type="GO" id="GO:0030170">
    <property type="term" value="F:pyridoxal phosphate binding"/>
    <property type="evidence" value="ECO:0007669"/>
    <property type="project" value="InterPro"/>
</dbReference>
<dbReference type="CDD" id="cd00609">
    <property type="entry name" value="AAT_like"/>
    <property type="match status" value="1"/>
</dbReference>
<dbReference type="Gene3D" id="3.40.640.10">
    <property type="entry name" value="Type I PLP-dependent aspartate aminotransferase-like (Major domain)"/>
    <property type="match status" value="1"/>
</dbReference>
<dbReference type="GO" id="GO:0003700">
    <property type="term" value="F:DNA-binding transcription factor activity"/>
    <property type="evidence" value="ECO:0007669"/>
    <property type="project" value="InterPro"/>
</dbReference>
<dbReference type="InterPro" id="IPR036388">
    <property type="entry name" value="WH-like_DNA-bd_sf"/>
</dbReference>
<keyword evidence="7" id="KW-0032">Aminotransferase</keyword>
<evidence type="ECO:0000259" key="6">
    <source>
        <dbReference type="PROSITE" id="PS50949"/>
    </source>
</evidence>
<dbReference type="SUPFAM" id="SSF46785">
    <property type="entry name" value="Winged helix' DNA-binding domain"/>
    <property type="match status" value="1"/>
</dbReference>
<dbReference type="InterPro" id="IPR000524">
    <property type="entry name" value="Tscrpt_reg_HTH_GntR"/>
</dbReference>
<dbReference type="OrthoDB" id="9804020at2"/>
<dbReference type="Gene3D" id="3.90.1150.10">
    <property type="entry name" value="Aspartate Aminotransferase, domain 1"/>
    <property type="match status" value="1"/>
</dbReference>
<sequence length="488" mass="53348">MTLPETDSGIFRYMAVEKHILRLLESGELRVGDRVPSLRGLGGRLGVSVSTVNQAYLELEKQGIIEARPKSGFFVRRTPIKRPAPSRGEAPPRGPATVARGALIREVLDGMGRRDIVPLGVALTDPSLLPAKQIARLLSKVAAGDERVTGYEGVQGNLELRRQIAWRLAEADIEAGPDDVMITSGAMEALYLALRSVTRPGDNVAIPAPTYYCFLQLLENFGLRAVELPSYPEGGVRPADLRSALDRYDIKAVILTPNFNNPDGSMIPDEAKAEMAALLAERGVPVIEDDVYGDLHFGERRPRCLRSYDAAGNVLHCSSFSKTLAPGYRLGYLLPGRHAAKAFEIKATTNVCCATPTQVAAALYLAQGGFERHLRKTRGVLERQARMIEERVLRHFPDGTRVTRPTGGTVVWVQMPDAVNSIALFYAARELGIGLAPGNLFSSCDQFKHFLRLSYGNAWTPRIEQALADVGRLARELAEAGDRPEPAF</sequence>
<evidence type="ECO:0000256" key="4">
    <source>
        <dbReference type="ARBA" id="ARBA00023125"/>
    </source>
</evidence>
<dbReference type="Gene3D" id="1.10.10.10">
    <property type="entry name" value="Winged helix-like DNA-binding domain superfamily/Winged helix DNA-binding domain"/>
    <property type="match status" value="1"/>
</dbReference>
<dbReference type="SMART" id="SM00345">
    <property type="entry name" value="HTH_GNTR"/>
    <property type="match status" value="1"/>
</dbReference>
<dbReference type="GO" id="GO:0003677">
    <property type="term" value="F:DNA binding"/>
    <property type="evidence" value="ECO:0007669"/>
    <property type="project" value="UniProtKB-KW"/>
</dbReference>
<keyword evidence="4" id="KW-0238">DNA-binding</keyword>
<keyword evidence="5" id="KW-0804">Transcription</keyword>
<keyword evidence="8" id="KW-1185">Reference proteome</keyword>
<evidence type="ECO:0000256" key="2">
    <source>
        <dbReference type="ARBA" id="ARBA00022898"/>
    </source>
</evidence>
<dbReference type="PANTHER" id="PTHR46577:SF2">
    <property type="entry name" value="TRANSCRIPTIONAL REGULATORY PROTEIN"/>
    <property type="match status" value="1"/>
</dbReference>
<evidence type="ECO:0000313" key="7">
    <source>
        <dbReference type="EMBL" id="QAZ68545.1"/>
    </source>
</evidence>
<dbReference type="InterPro" id="IPR015421">
    <property type="entry name" value="PyrdxlP-dep_Trfase_major"/>
</dbReference>
<dbReference type="Pfam" id="PF00392">
    <property type="entry name" value="GntR"/>
    <property type="match status" value="1"/>
</dbReference>
<accession>A0A4P6HNA6</accession>
<evidence type="ECO:0000256" key="5">
    <source>
        <dbReference type="ARBA" id="ARBA00023163"/>
    </source>
</evidence>
<dbReference type="EMBL" id="CP026538">
    <property type="protein sequence ID" value="QAZ68545.1"/>
    <property type="molecule type" value="Genomic_DNA"/>
</dbReference>
<dbReference type="KEGG" id="dcb:C3Y92_15435"/>
<dbReference type="InterPro" id="IPR015422">
    <property type="entry name" value="PyrdxlP-dep_Trfase_small"/>
</dbReference>
<reference evidence="7 8" key="1">
    <citation type="submission" date="2018-02" db="EMBL/GenBank/DDBJ databases">
        <title>Genome sequence of Desulfovibrio carbinolicus DSM 3852.</title>
        <authorList>
            <person name="Wilbanks E."/>
            <person name="Skennerton C.T."/>
            <person name="Orphan V.J."/>
        </authorList>
    </citation>
    <scope>NUCLEOTIDE SEQUENCE [LARGE SCALE GENOMIC DNA]</scope>
    <source>
        <strain evidence="7 8">DSM 3852</strain>
    </source>
</reference>
<dbReference type="RefSeq" id="WP_129354086.1">
    <property type="nucleotide sequence ID" value="NZ_CP026538.1"/>
</dbReference>
<organism evidence="7 8">
    <name type="scientific">Solidesulfovibrio carbinolicus</name>
    <dbReference type="NCBI Taxonomy" id="296842"/>
    <lineage>
        <taxon>Bacteria</taxon>
        <taxon>Pseudomonadati</taxon>
        <taxon>Thermodesulfobacteriota</taxon>
        <taxon>Desulfovibrionia</taxon>
        <taxon>Desulfovibrionales</taxon>
        <taxon>Desulfovibrionaceae</taxon>
        <taxon>Solidesulfovibrio</taxon>
    </lineage>
</organism>
<dbReference type="InterPro" id="IPR051446">
    <property type="entry name" value="HTH_trans_reg/aminotransferase"/>
</dbReference>
<gene>
    <name evidence="7" type="ORF">C3Y92_15435</name>
</gene>
<dbReference type="SUPFAM" id="SSF53383">
    <property type="entry name" value="PLP-dependent transferases"/>
    <property type="match status" value="1"/>
</dbReference>
<dbReference type="PROSITE" id="PS50949">
    <property type="entry name" value="HTH_GNTR"/>
    <property type="match status" value="1"/>
</dbReference>
<dbReference type="Pfam" id="PF00155">
    <property type="entry name" value="Aminotran_1_2"/>
    <property type="match status" value="1"/>
</dbReference>
<dbReference type="InterPro" id="IPR004839">
    <property type="entry name" value="Aminotransferase_I/II_large"/>
</dbReference>
<proteinExistence type="inferred from homology"/>
<evidence type="ECO:0000256" key="3">
    <source>
        <dbReference type="ARBA" id="ARBA00023015"/>
    </source>
</evidence>
<keyword evidence="7" id="KW-0808">Transferase</keyword>
<dbReference type="CDD" id="cd07377">
    <property type="entry name" value="WHTH_GntR"/>
    <property type="match status" value="1"/>
</dbReference>
<evidence type="ECO:0000256" key="1">
    <source>
        <dbReference type="ARBA" id="ARBA00005384"/>
    </source>
</evidence>
<protein>
    <submittedName>
        <fullName evidence="7">PLP-dependent aminotransferase family protein</fullName>
    </submittedName>
</protein>
<dbReference type="AlphaFoldDB" id="A0A4P6HNA6"/>
<name>A0A4P6HNA6_9BACT</name>
<evidence type="ECO:0000313" key="8">
    <source>
        <dbReference type="Proteomes" id="UP000293296"/>
    </source>
</evidence>
<dbReference type="PANTHER" id="PTHR46577">
    <property type="entry name" value="HTH-TYPE TRANSCRIPTIONAL REGULATORY PROTEIN GABR"/>
    <property type="match status" value="1"/>
</dbReference>
<comment type="similarity">
    <text evidence="1">In the C-terminal section; belongs to the class-I pyridoxal-phosphate-dependent aminotransferase family.</text>
</comment>
<keyword evidence="3" id="KW-0805">Transcription regulation</keyword>
<keyword evidence="2" id="KW-0663">Pyridoxal phosphate</keyword>
<dbReference type="GO" id="GO:0008483">
    <property type="term" value="F:transaminase activity"/>
    <property type="evidence" value="ECO:0007669"/>
    <property type="project" value="UniProtKB-KW"/>
</dbReference>
<dbReference type="InterPro" id="IPR015424">
    <property type="entry name" value="PyrdxlP-dep_Trfase"/>
</dbReference>
<dbReference type="InterPro" id="IPR036390">
    <property type="entry name" value="WH_DNA-bd_sf"/>
</dbReference>
<dbReference type="Proteomes" id="UP000293296">
    <property type="component" value="Chromosome"/>
</dbReference>